<proteinExistence type="predicted"/>
<accession>A0A0F9K8X5</accession>
<name>A0A0F9K8X5_9ZZZZ</name>
<evidence type="ECO:0000313" key="1">
    <source>
        <dbReference type="EMBL" id="KKM07618.1"/>
    </source>
</evidence>
<organism evidence="1">
    <name type="scientific">marine sediment metagenome</name>
    <dbReference type="NCBI Taxonomy" id="412755"/>
    <lineage>
        <taxon>unclassified sequences</taxon>
        <taxon>metagenomes</taxon>
        <taxon>ecological metagenomes</taxon>
    </lineage>
</organism>
<gene>
    <name evidence="1" type="ORF">LCGC14_1732040</name>
</gene>
<protein>
    <submittedName>
        <fullName evidence="1">Uncharacterized protein</fullName>
    </submittedName>
</protein>
<reference evidence="1" key="1">
    <citation type="journal article" date="2015" name="Nature">
        <title>Complex archaea that bridge the gap between prokaryotes and eukaryotes.</title>
        <authorList>
            <person name="Spang A."/>
            <person name="Saw J.H."/>
            <person name="Jorgensen S.L."/>
            <person name="Zaremba-Niedzwiedzka K."/>
            <person name="Martijn J."/>
            <person name="Lind A.E."/>
            <person name="van Eijk R."/>
            <person name="Schleper C."/>
            <person name="Guy L."/>
            <person name="Ettema T.J."/>
        </authorList>
    </citation>
    <scope>NUCLEOTIDE SEQUENCE</scope>
</reference>
<dbReference type="AlphaFoldDB" id="A0A0F9K8X5"/>
<sequence>YTPTTFHDGPFSFSLSGDLCQMSSQKDFLQQRGFEVGQSDVYPTLKEKDVKAALQSIWTYRVEGWWHYEKKYIELGICTQEQYDKALERTK</sequence>
<dbReference type="EMBL" id="LAZR01015729">
    <property type="protein sequence ID" value="KKM07618.1"/>
    <property type="molecule type" value="Genomic_DNA"/>
</dbReference>
<comment type="caution">
    <text evidence="1">The sequence shown here is derived from an EMBL/GenBank/DDBJ whole genome shotgun (WGS) entry which is preliminary data.</text>
</comment>
<feature type="non-terminal residue" evidence="1">
    <location>
        <position position="1"/>
    </location>
</feature>